<organism evidence="2 3">
    <name type="scientific">Aurantiacibacter xanthus</name>
    <dbReference type="NCBI Taxonomy" id="1784712"/>
    <lineage>
        <taxon>Bacteria</taxon>
        <taxon>Pseudomonadati</taxon>
        <taxon>Pseudomonadota</taxon>
        <taxon>Alphaproteobacteria</taxon>
        <taxon>Sphingomonadales</taxon>
        <taxon>Erythrobacteraceae</taxon>
        <taxon>Aurantiacibacter</taxon>
    </lineage>
</organism>
<dbReference type="InterPro" id="IPR036890">
    <property type="entry name" value="HATPase_C_sf"/>
</dbReference>
<dbReference type="Gene3D" id="3.30.565.10">
    <property type="entry name" value="Histidine kinase-like ATPase, C-terminal domain"/>
    <property type="match status" value="1"/>
</dbReference>
<evidence type="ECO:0000259" key="1">
    <source>
        <dbReference type="Pfam" id="PF10090"/>
    </source>
</evidence>
<protein>
    <submittedName>
        <fullName evidence="2">Histidine phosphotransferase</fullName>
    </submittedName>
</protein>
<dbReference type="OrthoDB" id="9803702at2"/>
<dbReference type="Gene3D" id="1.10.287.130">
    <property type="match status" value="1"/>
</dbReference>
<dbReference type="AlphaFoldDB" id="A0A3A1P1W3"/>
<evidence type="ECO:0000313" key="2">
    <source>
        <dbReference type="EMBL" id="RIV83272.1"/>
    </source>
</evidence>
<gene>
    <name evidence="2" type="ORF">D2V17_13880</name>
</gene>
<sequence length="217" mass="22647">MTSSTDLAALLCSRLCHDMLSPVGALNNGLELLADERDPEMRARCLELLEQSAQTTAMKLKFFRLAFGAAGGFGEQVPVEEPKELIAGLASGNARVSLDWALEVNSLSKPAVKILLNLAAVGLESLVRGGTLLVGAERSDGATEIVIRAEGPKIAFDESIGRALAGQLPESELTGRTAPAHMIHLLASENGGELRSARAGEMLVLGAALPPVPGMIG</sequence>
<comment type="caution">
    <text evidence="2">The sequence shown here is derived from an EMBL/GenBank/DDBJ whole genome shotgun (WGS) entry which is preliminary data.</text>
</comment>
<name>A0A3A1P1W3_9SPHN</name>
<dbReference type="GO" id="GO:0016740">
    <property type="term" value="F:transferase activity"/>
    <property type="evidence" value="ECO:0007669"/>
    <property type="project" value="UniProtKB-KW"/>
</dbReference>
<proteinExistence type="predicted"/>
<evidence type="ECO:0000313" key="3">
    <source>
        <dbReference type="Proteomes" id="UP000265366"/>
    </source>
</evidence>
<dbReference type="RefSeq" id="WP_119593391.1">
    <property type="nucleotide sequence ID" value="NZ_QXFM01000113.1"/>
</dbReference>
<accession>A0A3A1P1W3</accession>
<reference evidence="2 3" key="1">
    <citation type="submission" date="2018-08" db="EMBL/GenBank/DDBJ databases">
        <title>Erythrobacter zhengii sp.nov., a bacterium isolated from deep-sea sediment.</title>
        <authorList>
            <person name="Fang C."/>
            <person name="Wu Y.-H."/>
            <person name="Sun C."/>
            <person name="Wang H."/>
            <person name="Cheng H."/>
            <person name="Meng F.-X."/>
            <person name="Wang C.-S."/>
            <person name="Xu X.-W."/>
        </authorList>
    </citation>
    <scope>NUCLEOTIDE SEQUENCE [LARGE SCALE GENOMIC DNA]</scope>
    <source>
        <strain evidence="2 3">CCTCC AB 2015396</strain>
    </source>
</reference>
<keyword evidence="2" id="KW-0808">Transferase</keyword>
<dbReference type="Pfam" id="PF10090">
    <property type="entry name" value="HPTransfase"/>
    <property type="match status" value="1"/>
</dbReference>
<feature type="domain" description="Histidine phosphotransferase ChpT C-terminal" evidence="1">
    <location>
        <begin position="80"/>
        <end position="200"/>
    </location>
</feature>
<keyword evidence="3" id="KW-1185">Reference proteome</keyword>
<dbReference type="InterPro" id="IPR018762">
    <property type="entry name" value="ChpT_C"/>
</dbReference>
<dbReference type="EMBL" id="QXFM01000113">
    <property type="protein sequence ID" value="RIV83272.1"/>
    <property type="molecule type" value="Genomic_DNA"/>
</dbReference>
<dbReference type="Proteomes" id="UP000265366">
    <property type="component" value="Unassembled WGS sequence"/>
</dbReference>